<evidence type="ECO:0000313" key="1">
    <source>
        <dbReference type="EMBL" id="MCU4743983.1"/>
    </source>
</evidence>
<organism evidence="1 2">
    <name type="scientific">Natronoglomus mannanivorans</name>
    <dbReference type="NCBI Taxonomy" id="2979990"/>
    <lineage>
        <taxon>Archaea</taxon>
        <taxon>Methanobacteriati</taxon>
        <taxon>Methanobacteriota</taxon>
        <taxon>Stenosarchaea group</taxon>
        <taxon>Halobacteria</taxon>
        <taxon>Halobacteriales</taxon>
        <taxon>Natrialbaceae</taxon>
        <taxon>Natronoglomus</taxon>
    </lineage>
</organism>
<reference evidence="1" key="1">
    <citation type="submission" date="2022-09" db="EMBL/GenBank/DDBJ databases">
        <title>Enrichment on poylsaccharides allowed isolation of novel metabolic and taxonomic groups of Haloarchaea.</title>
        <authorList>
            <person name="Sorokin D.Y."/>
            <person name="Elcheninov A.G."/>
            <person name="Khizhniak T.V."/>
            <person name="Kolganova T.V."/>
            <person name="Kublanov I.V."/>
        </authorList>
    </citation>
    <scope>NUCLEOTIDE SEQUENCE</scope>
    <source>
        <strain evidence="1">AArc-xg1-1</strain>
    </source>
</reference>
<dbReference type="EMBL" id="JAOPKA010000020">
    <property type="protein sequence ID" value="MCU4743983.1"/>
    <property type="molecule type" value="Genomic_DNA"/>
</dbReference>
<evidence type="ECO:0000313" key="2">
    <source>
        <dbReference type="Proteomes" id="UP001321018"/>
    </source>
</evidence>
<name>A0AAP2Z3Q8_9EURY</name>
<dbReference type="Proteomes" id="UP001321018">
    <property type="component" value="Unassembled WGS sequence"/>
</dbReference>
<comment type="caution">
    <text evidence="1">The sequence shown here is derived from an EMBL/GenBank/DDBJ whole genome shotgun (WGS) entry which is preliminary data.</text>
</comment>
<dbReference type="AlphaFoldDB" id="A0AAP2Z3Q8"/>
<dbReference type="RefSeq" id="WP_338005792.1">
    <property type="nucleotide sequence ID" value="NZ_JAOPKA010000020.1"/>
</dbReference>
<accession>A0AAP2Z3Q8</accession>
<sequence length="176" mass="20366">MRNLLTWMLGKPAVEEPRVRSIDDEEVERLATQARGETVTVDVLTNEFERSKQPIVSYLDDDERPQYVVRGSSLLITNEDEVDRNYPTRELQVVISDERILFVLGGRKRDEVLTIPHEDLVDVYLDTVNEPRRFLVVDADHNDDEMTFFAKVTLEPAVDELRTAIEYTRRTAGIDD</sequence>
<proteinExistence type="predicted"/>
<gene>
    <name evidence="1" type="ORF">OB960_21620</name>
</gene>
<protein>
    <submittedName>
        <fullName evidence="1">Uncharacterized protein</fullName>
    </submittedName>
</protein>